<organism evidence="3">
    <name type="scientific">Clastoptera arizonana</name>
    <name type="common">Arizona spittle bug</name>
    <dbReference type="NCBI Taxonomy" id="38151"/>
    <lineage>
        <taxon>Eukaryota</taxon>
        <taxon>Metazoa</taxon>
        <taxon>Ecdysozoa</taxon>
        <taxon>Arthropoda</taxon>
        <taxon>Hexapoda</taxon>
        <taxon>Insecta</taxon>
        <taxon>Pterygota</taxon>
        <taxon>Neoptera</taxon>
        <taxon>Paraneoptera</taxon>
        <taxon>Hemiptera</taxon>
        <taxon>Auchenorrhyncha</taxon>
        <taxon>Cercopoidea</taxon>
        <taxon>Clastopteridae</taxon>
        <taxon>Clastoptera</taxon>
    </lineage>
</organism>
<protein>
    <submittedName>
        <fullName evidence="3">Uncharacterized protein</fullName>
    </submittedName>
</protein>
<keyword evidence="1" id="KW-0472">Membrane</keyword>
<accession>A0A1B6EH76</accession>
<keyword evidence="1" id="KW-1133">Transmembrane helix</keyword>
<sequence>MCLLQKHEMTLSSVCSASLIPFEFFIFMMATSGVVATILDMTRLIMNREQVSDVIWPLLRPVVNTRVLCPELERDAKLVVSGINLVNYLLLLLGLYLTCPKLFLPWIIIRGATLALHVILVLSRILQRRWDAFLRDIFNLGLQIFYISQVVCTFRHLTLRCHGY</sequence>
<dbReference type="AlphaFoldDB" id="A0A1B6EH76"/>
<feature type="transmembrane region" description="Helical" evidence="1">
    <location>
        <begin position="103"/>
        <end position="126"/>
    </location>
</feature>
<gene>
    <name evidence="2" type="ORF">g.8464</name>
    <name evidence="3" type="ORF">g.8466</name>
</gene>
<evidence type="ECO:0000313" key="3">
    <source>
        <dbReference type="EMBL" id="JAS37286.1"/>
    </source>
</evidence>
<dbReference type="EMBL" id="GEDC01000012">
    <property type="protein sequence ID" value="JAS37286.1"/>
    <property type="molecule type" value="Transcribed_RNA"/>
</dbReference>
<keyword evidence="1" id="KW-0812">Transmembrane</keyword>
<proteinExistence type="predicted"/>
<name>A0A1B6EH76_9HEMI</name>
<dbReference type="EMBL" id="GEDC01017121">
    <property type="protein sequence ID" value="JAS20177.1"/>
    <property type="molecule type" value="Transcribed_RNA"/>
</dbReference>
<feature type="transmembrane region" description="Helical" evidence="1">
    <location>
        <begin position="78"/>
        <end position="97"/>
    </location>
</feature>
<evidence type="ECO:0000313" key="2">
    <source>
        <dbReference type="EMBL" id="JAS20177.1"/>
    </source>
</evidence>
<reference evidence="3" key="1">
    <citation type="submission" date="2015-12" db="EMBL/GenBank/DDBJ databases">
        <title>De novo transcriptome assembly of four potential Pierce s Disease insect vectors from Arizona vineyards.</title>
        <authorList>
            <person name="Tassone E.E."/>
        </authorList>
    </citation>
    <scope>NUCLEOTIDE SEQUENCE</scope>
</reference>
<evidence type="ECO:0000256" key="1">
    <source>
        <dbReference type="SAM" id="Phobius"/>
    </source>
</evidence>
<feature type="transmembrane region" description="Helical" evidence="1">
    <location>
        <begin position="20"/>
        <end position="39"/>
    </location>
</feature>